<feature type="compositionally biased region" description="Basic and acidic residues" evidence="12">
    <location>
        <begin position="143"/>
        <end position="154"/>
    </location>
</feature>
<feature type="domain" description="RRN7-type" evidence="13">
    <location>
        <begin position="3"/>
        <end position="29"/>
    </location>
</feature>
<dbReference type="GO" id="GO:0008270">
    <property type="term" value="F:zinc ion binding"/>
    <property type="evidence" value="ECO:0007669"/>
    <property type="project" value="UniProtKB-KW"/>
</dbReference>
<dbReference type="GO" id="GO:0005668">
    <property type="term" value="C:RNA polymerase transcription factor SL1 complex"/>
    <property type="evidence" value="ECO:0007669"/>
    <property type="project" value="TreeGrafter"/>
</dbReference>
<evidence type="ECO:0000259" key="13">
    <source>
        <dbReference type="Pfam" id="PF11781"/>
    </source>
</evidence>
<feature type="compositionally biased region" description="Basic and acidic residues" evidence="12">
    <location>
        <begin position="813"/>
        <end position="832"/>
    </location>
</feature>
<dbReference type="GO" id="GO:0042790">
    <property type="term" value="P:nucleolar large rRNA transcription by RNA polymerase I"/>
    <property type="evidence" value="ECO:0007669"/>
    <property type="project" value="TreeGrafter"/>
</dbReference>
<evidence type="ECO:0000256" key="2">
    <source>
        <dbReference type="ARBA" id="ARBA00006899"/>
    </source>
</evidence>
<evidence type="ECO:0000256" key="6">
    <source>
        <dbReference type="ARBA" id="ARBA00022833"/>
    </source>
</evidence>
<keyword evidence="7" id="KW-0805">Transcription regulation</keyword>
<evidence type="ECO:0000256" key="12">
    <source>
        <dbReference type="SAM" id="MobiDB-lite"/>
    </source>
</evidence>
<keyword evidence="9" id="KW-0804">Transcription</keyword>
<accession>A0A914D691</accession>
<evidence type="ECO:0000256" key="8">
    <source>
        <dbReference type="ARBA" id="ARBA00023125"/>
    </source>
</evidence>
<dbReference type="InterPro" id="IPR033599">
    <property type="entry name" value="TAF1B/Rrn7"/>
</dbReference>
<evidence type="ECO:0000256" key="3">
    <source>
        <dbReference type="ARBA" id="ARBA00018994"/>
    </source>
</evidence>
<evidence type="ECO:0000256" key="11">
    <source>
        <dbReference type="ARBA" id="ARBA00032500"/>
    </source>
</evidence>
<dbReference type="AlphaFoldDB" id="A0A914D691"/>
<dbReference type="PANTHER" id="PTHR31576:SF2">
    <property type="entry name" value="TATA BOX-BINDING PROTEIN-ASSOCIATED FACTOR RNA POLYMERASE I SUBUNIT B"/>
    <property type="match status" value="1"/>
</dbReference>
<sequence length="861" mass="100346">MTEICPSCGSRSFSIVEGFYYCDVCNSQSQRREIDVEVEDESGAVIRGLRSKRTKTDGRTETQQKVKQAFIDPTMIANERSLYEDDFPKFLSHTGDNSLRIVQSYFCYFGVAFTDMEVASRADEKFILIFEKTKGELRALKRENERKRREEARENKKKANKNVEPTTWDELVSQPIELMEKESDMIISEDLCEPERFETDLSKTAIAMAGKIYLDIDMVISILYLSCLLSGCRWIMLNDIYRWYREERLPISKSQLAGLEFSTDFKEKASYNHVTRISKNIFVPNLPLYESLRLVSFCVQYLPLPKSIHTLDFNSVLSRIVWHLNLPKSFLHRLNVLLQILPEAEIDLGQISCRYNMDKNFLDKIKSIRQIGQELYFPDQRCLLLSPETKAIAVILFALKMMFGINNRCEDLIKPSDPSSEETFIFTEWMLQLQMRLASWKGISPNVVLNKGFDTNLRIKNSSSEFILQNATNQHRFPRFVDFDGCIPKRTSTMSSEKLFGELFDENHRLTALEDWSNEALFAPLTLQASMNRNLFREELQLGEDSRSEFDQRNVKLFFKSYENSIMEYSTDELVEFCDNSFPIRTSSQPNSENSNWKLLFPCSSAYQRYPRPENFTALVRYLENSEPSYLPILDTYQLELIYTTAEKFFSENFAQLLLALSMVIGELPSVVYFSFLMVELMVLDKNWLHELEADLRNGQSFVYMEERAEKRKDSLEKVNMKWQIELSLFPSKLSSQRWEYEYMWRQSRKNIGKNLTSRSSTPSRDVTPKRNLSGEMKSSRKLNLISDSDSSDESNTDKGSSDEESSNSISADEIRSNDEENVKSVKKKESEKVYKQFRHKTMTHKLATNLGIALTSWRFW</sequence>
<proteinExistence type="inferred from homology"/>
<keyword evidence="4" id="KW-0479">Metal-binding</keyword>
<evidence type="ECO:0000256" key="10">
    <source>
        <dbReference type="ARBA" id="ARBA00023242"/>
    </source>
</evidence>
<evidence type="ECO:0000256" key="5">
    <source>
        <dbReference type="ARBA" id="ARBA00022771"/>
    </source>
</evidence>
<evidence type="ECO:0000256" key="7">
    <source>
        <dbReference type="ARBA" id="ARBA00023015"/>
    </source>
</evidence>
<keyword evidence="6" id="KW-0862">Zinc</keyword>
<comment type="similarity">
    <text evidence="2">Belongs to the RRN7/TAF1B family.</text>
</comment>
<protein>
    <recommendedName>
        <fullName evidence="3">TATA box-binding protein-associated factor RNA polymerase I subunit B</fullName>
    </recommendedName>
    <alternativeName>
        <fullName evidence="11">TATA box-binding protein-associated factor 1B</fullName>
    </alternativeName>
</protein>
<evidence type="ECO:0000256" key="4">
    <source>
        <dbReference type="ARBA" id="ARBA00022723"/>
    </source>
</evidence>
<evidence type="ECO:0000256" key="1">
    <source>
        <dbReference type="ARBA" id="ARBA00004604"/>
    </source>
</evidence>
<name>A0A914D691_9BILA</name>
<keyword evidence="10" id="KW-0539">Nucleus</keyword>
<dbReference type="InterPro" id="IPR021752">
    <property type="entry name" value="TF_Rrn7_Zf"/>
</dbReference>
<dbReference type="WBParaSite" id="ACRNAN_scaffold1874.g13868.t1">
    <property type="protein sequence ID" value="ACRNAN_scaffold1874.g13868.t1"/>
    <property type="gene ID" value="ACRNAN_scaffold1874.g13868"/>
</dbReference>
<keyword evidence="8" id="KW-0238">DNA-binding</keyword>
<keyword evidence="14" id="KW-1185">Reference proteome</keyword>
<comment type="subcellular location">
    <subcellularLocation>
        <location evidence="1">Nucleus</location>
        <location evidence="1">Nucleolus</location>
    </subcellularLocation>
</comment>
<evidence type="ECO:0000256" key="9">
    <source>
        <dbReference type="ARBA" id="ARBA00023163"/>
    </source>
</evidence>
<dbReference type="GO" id="GO:0070860">
    <property type="term" value="C:RNA polymerase I core factor complex"/>
    <property type="evidence" value="ECO:0007669"/>
    <property type="project" value="InterPro"/>
</dbReference>
<feature type="region of interest" description="Disordered" evidence="12">
    <location>
        <begin position="754"/>
        <end position="832"/>
    </location>
</feature>
<dbReference type="Proteomes" id="UP000887540">
    <property type="component" value="Unplaced"/>
</dbReference>
<dbReference type="GO" id="GO:0001164">
    <property type="term" value="F:RNA polymerase I core promoter sequence-specific DNA binding"/>
    <property type="evidence" value="ECO:0007669"/>
    <property type="project" value="InterPro"/>
</dbReference>
<feature type="compositionally biased region" description="Polar residues" evidence="12">
    <location>
        <begin position="754"/>
        <end position="765"/>
    </location>
</feature>
<reference evidence="15" key="1">
    <citation type="submission" date="2022-11" db="UniProtKB">
        <authorList>
            <consortium name="WormBaseParasite"/>
        </authorList>
    </citation>
    <scope>IDENTIFICATION</scope>
</reference>
<organism evidence="14 15">
    <name type="scientific">Acrobeloides nanus</name>
    <dbReference type="NCBI Taxonomy" id="290746"/>
    <lineage>
        <taxon>Eukaryota</taxon>
        <taxon>Metazoa</taxon>
        <taxon>Ecdysozoa</taxon>
        <taxon>Nematoda</taxon>
        <taxon>Chromadorea</taxon>
        <taxon>Rhabditida</taxon>
        <taxon>Tylenchina</taxon>
        <taxon>Cephalobomorpha</taxon>
        <taxon>Cephaloboidea</taxon>
        <taxon>Cephalobidae</taxon>
        <taxon>Acrobeloides</taxon>
    </lineage>
</organism>
<keyword evidence="5" id="KW-0863">Zinc-finger</keyword>
<feature type="region of interest" description="Disordered" evidence="12">
    <location>
        <begin position="143"/>
        <end position="164"/>
    </location>
</feature>
<dbReference type="Pfam" id="PF11781">
    <property type="entry name" value="Zn_ribbon_RRN7"/>
    <property type="match status" value="1"/>
</dbReference>
<dbReference type="PANTHER" id="PTHR31576">
    <property type="entry name" value="TATA BOX-BINDING PROTEIN-ASSOCIATED FACTOR RNA POLYMERASE I SUBUNIT B"/>
    <property type="match status" value="1"/>
</dbReference>
<evidence type="ECO:0000313" key="15">
    <source>
        <dbReference type="WBParaSite" id="ACRNAN_scaffold1874.g13868.t1"/>
    </source>
</evidence>
<evidence type="ECO:0000313" key="14">
    <source>
        <dbReference type="Proteomes" id="UP000887540"/>
    </source>
</evidence>